<feature type="compositionally biased region" description="Low complexity" evidence="6">
    <location>
        <begin position="982"/>
        <end position="995"/>
    </location>
</feature>
<feature type="compositionally biased region" description="Acidic residues" evidence="6">
    <location>
        <begin position="672"/>
        <end position="681"/>
    </location>
</feature>
<dbReference type="EMBL" id="NAJM01000001">
    <property type="protein sequence ID" value="RVX75680.1"/>
    <property type="molecule type" value="Genomic_DNA"/>
</dbReference>
<feature type="transmembrane region" description="Helical" evidence="7">
    <location>
        <begin position="314"/>
        <end position="335"/>
    </location>
</feature>
<feature type="region of interest" description="Disordered" evidence="6">
    <location>
        <begin position="664"/>
        <end position="689"/>
    </location>
</feature>
<feature type="compositionally biased region" description="Low complexity" evidence="6">
    <location>
        <begin position="848"/>
        <end position="872"/>
    </location>
</feature>
<feature type="compositionally biased region" description="Polar residues" evidence="6">
    <location>
        <begin position="136"/>
        <end position="145"/>
    </location>
</feature>
<feature type="region of interest" description="Disordered" evidence="6">
    <location>
        <begin position="136"/>
        <end position="158"/>
    </location>
</feature>
<feature type="compositionally biased region" description="Basic and acidic residues" evidence="6">
    <location>
        <begin position="1031"/>
        <end position="1045"/>
    </location>
</feature>
<dbReference type="GO" id="GO:0016020">
    <property type="term" value="C:membrane"/>
    <property type="evidence" value="ECO:0007669"/>
    <property type="project" value="UniProtKB-SubCell"/>
</dbReference>
<proteinExistence type="inferred from homology"/>
<dbReference type="OrthoDB" id="277931at2759"/>
<feature type="region of interest" description="Disordered" evidence="6">
    <location>
        <begin position="706"/>
        <end position="739"/>
    </location>
</feature>
<keyword evidence="4 7" id="KW-1133">Transmembrane helix</keyword>
<feature type="compositionally biased region" description="Basic and acidic residues" evidence="6">
    <location>
        <begin position="1"/>
        <end position="11"/>
    </location>
</feature>
<organism evidence="8 9">
    <name type="scientific">Exophiala mesophila</name>
    <name type="common">Black yeast-like fungus</name>
    <dbReference type="NCBI Taxonomy" id="212818"/>
    <lineage>
        <taxon>Eukaryota</taxon>
        <taxon>Fungi</taxon>
        <taxon>Dikarya</taxon>
        <taxon>Ascomycota</taxon>
        <taxon>Pezizomycotina</taxon>
        <taxon>Eurotiomycetes</taxon>
        <taxon>Chaetothyriomycetidae</taxon>
        <taxon>Chaetothyriales</taxon>
        <taxon>Herpotrichiellaceae</taxon>
        <taxon>Exophiala</taxon>
    </lineage>
</organism>
<feature type="compositionally biased region" description="Polar residues" evidence="6">
    <location>
        <begin position="971"/>
        <end position="980"/>
    </location>
</feature>
<evidence type="ECO:0000313" key="8">
    <source>
        <dbReference type="EMBL" id="RVX75680.1"/>
    </source>
</evidence>
<evidence type="ECO:0000313" key="9">
    <source>
        <dbReference type="Proteomes" id="UP000288859"/>
    </source>
</evidence>
<feature type="compositionally biased region" description="Polar residues" evidence="6">
    <location>
        <begin position="755"/>
        <end position="774"/>
    </location>
</feature>
<feature type="transmembrane region" description="Helical" evidence="7">
    <location>
        <begin position="198"/>
        <end position="216"/>
    </location>
</feature>
<dbReference type="Proteomes" id="UP000288859">
    <property type="component" value="Unassembled WGS sequence"/>
</dbReference>
<dbReference type="InterPro" id="IPR007941">
    <property type="entry name" value="DUF726"/>
</dbReference>
<reference evidence="8 9" key="1">
    <citation type="submission" date="2017-03" db="EMBL/GenBank/DDBJ databases">
        <title>Genomes of endolithic fungi from Antarctica.</title>
        <authorList>
            <person name="Coleine C."/>
            <person name="Masonjones S."/>
            <person name="Stajich J.E."/>
        </authorList>
    </citation>
    <scope>NUCLEOTIDE SEQUENCE [LARGE SCALE GENOMIC DNA]</scope>
    <source>
        <strain evidence="8 9">CCFEE 6314</strain>
    </source>
</reference>
<dbReference type="SUPFAM" id="SSF53474">
    <property type="entry name" value="alpha/beta-Hydrolases"/>
    <property type="match status" value="1"/>
</dbReference>
<feature type="compositionally biased region" description="Low complexity" evidence="6">
    <location>
        <begin position="795"/>
        <end position="808"/>
    </location>
</feature>
<evidence type="ECO:0000256" key="3">
    <source>
        <dbReference type="ARBA" id="ARBA00022692"/>
    </source>
</evidence>
<evidence type="ECO:0000256" key="5">
    <source>
        <dbReference type="ARBA" id="ARBA00023136"/>
    </source>
</evidence>
<feature type="compositionally biased region" description="Basic and acidic residues" evidence="6">
    <location>
        <begin position="1001"/>
        <end position="1012"/>
    </location>
</feature>
<feature type="transmembrane region" description="Helical" evidence="7">
    <location>
        <begin position="274"/>
        <end position="294"/>
    </location>
</feature>
<feature type="compositionally biased region" description="Polar residues" evidence="6">
    <location>
        <begin position="911"/>
        <end position="948"/>
    </location>
</feature>
<name>A0A438NIY0_EXOME</name>
<dbReference type="VEuPathDB" id="FungiDB:PV10_01916"/>
<comment type="caution">
    <text evidence="8">The sequence shown here is derived from an EMBL/GenBank/DDBJ whole genome shotgun (WGS) entry which is preliminary data.</text>
</comment>
<feature type="region of interest" description="Disordered" evidence="6">
    <location>
        <begin position="1"/>
        <end position="23"/>
    </location>
</feature>
<protein>
    <recommendedName>
        <fullName evidence="10">DUF726 domain protein</fullName>
    </recommendedName>
</protein>
<comment type="subcellular location">
    <subcellularLocation>
        <location evidence="1">Membrane</location>
        <topology evidence="1">Multi-pass membrane protein</topology>
    </subcellularLocation>
</comment>
<feature type="compositionally biased region" description="Low complexity" evidence="6">
    <location>
        <begin position="818"/>
        <end position="831"/>
    </location>
</feature>
<evidence type="ECO:0000256" key="1">
    <source>
        <dbReference type="ARBA" id="ARBA00004141"/>
    </source>
</evidence>
<evidence type="ECO:0000256" key="2">
    <source>
        <dbReference type="ARBA" id="ARBA00009824"/>
    </source>
</evidence>
<dbReference type="PANTHER" id="PTHR17920:SF22">
    <property type="entry name" value="DUF726 DOMAIN PROTEIN (AFU_ORTHOLOGUE AFUA_2G12860)"/>
    <property type="match status" value="1"/>
</dbReference>
<evidence type="ECO:0000256" key="4">
    <source>
        <dbReference type="ARBA" id="ARBA00022989"/>
    </source>
</evidence>
<evidence type="ECO:0000256" key="6">
    <source>
        <dbReference type="SAM" id="MobiDB-lite"/>
    </source>
</evidence>
<dbReference type="Pfam" id="PF05277">
    <property type="entry name" value="DUF726"/>
    <property type="match status" value="1"/>
</dbReference>
<evidence type="ECO:0000256" key="7">
    <source>
        <dbReference type="SAM" id="Phobius"/>
    </source>
</evidence>
<feature type="compositionally biased region" description="Polar residues" evidence="6">
    <location>
        <begin position="719"/>
        <end position="739"/>
    </location>
</feature>
<dbReference type="Gene3D" id="3.40.50.1820">
    <property type="entry name" value="alpha/beta hydrolase"/>
    <property type="match status" value="1"/>
</dbReference>
<keyword evidence="5 7" id="KW-0472">Membrane</keyword>
<keyword evidence="3 7" id="KW-0812">Transmembrane</keyword>
<evidence type="ECO:0008006" key="10">
    <source>
        <dbReference type="Google" id="ProtNLM"/>
    </source>
</evidence>
<feature type="compositionally biased region" description="Low complexity" evidence="6">
    <location>
        <begin position="1176"/>
        <end position="1193"/>
    </location>
</feature>
<gene>
    <name evidence="8" type="ORF">B0A52_00036</name>
</gene>
<accession>A0A438NIY0</accession>
<dbReference type="InterPro" id="IPR029058">
    <property type="entry name" value="AB_hydrolase_fold"/>
</dbReference>
<dbReference type="AlphaFoldDB" id="A0A438NIY0"/>
<feature type="compositionally biased region" description="Low complexity" evidence="6">
    <location>
        <begin position="1013"/>
        <end position="1023"/>
    </location>
</feature>
<feature type="region of interest" description="Disordered" evidence="6">
    <location>
        <begin position="754"/>
        <end position="1223"/>
    </location>
</feature>
<feature type="compositionally biased region" description="Basic residues" evidence="6">
    <location>
        <begin position="1124"/>
        <end position="1134"/>
    </location>
</feature>
<comment type="similarity">
    <text evidence="2">Belongs to the TMCO4 family.</text>
</comment>
<feature type="compositionally biased region" description="Polar residues" evidence="6">
    <location>
        <begin position="1095"/>
        <end position="1110"/>
    </location>
</feature>
<dbReference type="PANTHER" id="PTHR17920">
    <property type="entry name" value="TRANSMEMBRANE AND COILED-COIL DOMAIN-CONTAINING PROTEIN 4 TMCO4"/>
    <property type="match status" value="1"/>
</dbReference>
<sequence>MSENKQSRPSDDGQSPGGDGLTLTSILDDAQRGDLTLLVASLTESMRRLVLDNFDSATGLDKTLLRQGMTEDEKIMASDPSNADVGMYERERKLKEESDKNLATLKMKTLKKNALKSYDEWRQEVIQRVGQVVNSERTAQSQVRKSSGKVDGPKPQAPSTTIAQVLNVSNKTVNLKFRDLFPPTKTPLTKMAMNQRTLILHSLLLLLLSLEHYNAYSRILMLNLTSSLKLPLKTFEQDEYTTAKGLLEAVKELSADAETKRKAEENRESRKWKVGLATAAGAAIIGVTGGYAAPLVSAGVGSVMGGLGLGATTAASYLGAVAGSSLLVGGIFGAYGGRMTGQMMDNYAREVEDFQFLPVHSRSDGARTSEDEEEGATHASDHDHKLRVTICISGWLREKEEVVKPWRVLGTGAEVFALKYELEALLNLGNAMNGMVESAAWAYAQKQLISSTIFADLAAAMWPIGLMKVARVIDNPFSLAKGRSEKAGEVLADALINRAQGERPVTLIGYSLGARVIYMCLMSLAKRKAFGLVENAVLIGSPTPSDTSDWRILRSVVAGRVVNVFSANDYVLGFMYRTSAVQYGVAGLQKIEGLAGIENVDVSEDVSGHLRYRYLIGSILNRIGFEDINLQAVEEERAELVKMEAEEKEQSKLSQRRWLIRRESGGGKADEAAEGEAEAEELEKKVHDQTEKSLVTRAIEYFYSPGVPDAQDVEGKQASAESLSATSVEKTAKDGQNSSKGYATLLYSKLPSMPHASSSFLSAPTKQALQSRTDAANKINDPPVTEPGDSGEQKQSYAQQASSYLSSLPSVPILGRGASKSPPKAPKQSSKGTVHEQMRSNSQKVVDTATRVAQSTSSASTATAGVVSDTVTPTVQNALNPMDNPAVKSAQSVSKDSPVMQHTKDKMTVPVQKTTEGVSDLVGTTAQNTGQTLQQGSDNSSRKTNAVSKSIIDKSGEVGQTVGGKAKETPKQGQSYTSRAASYMPTIPSMPSIPSLGFGTREAKGEAVESKDTQTTSKSTSTQPGPPKLGKRTEPGSQKLDDKRQPAAVASPKKLSRISSGLKSPAVPTRLDSLVSGVRSPPTSVPTPDLIRRVSSVSTGRKQSTDSKQGPEQGRVKGNDNGKGLKRRPPKLGPRKSSGQQNIPKDPSPLELGRKLSSLAGQQDGHDSAGIKSPRASTSTHSAVASSSATPSTPGRRATTKAPKSATSKVKDGTSKAAVGGRP</sequence>